<feature type="binding site" evidence="13">
    <location>
        <position position="160"/>
    </location>
    <ligand>
        <name>Mg(2+)</name>
        <dbReference type="ChEBI" id="CHEBI:18420"/>
        <label>1</label>
    </ligand>
</feature>
<keyword evidence="6" id="KW-0378">Hydrolase</keyword>
<evidence type="ECO:0000256" key="10">
    <source>
        <dbReference type="ARBA" id="ARBA00030308"/>
    </source>
</evidence>
<evidence type="ECO:0000256" key="12">
    <source>
        <dbReference type="ARBA" id="ARBA00049546"/>
    </source>
</evidence>
<dbReference type="GO" id="GO:0019693">
    <property type="term" value="P:ribose phosphate metabolic process"/>
    <property type="evidence" value="ECO:0007669"/>
    <property type="project" value="TreeGrafter"/>
</dbReference>
<feature type="binding site" evidence="13">
    <location>
        <position position="112"/>
    </location>
    <ligand>
        <name>Mg(2+)</name>
        <dbReference type="ChEBI" id="CHEBI:18420"/>
        <label>1</label>
    </ligand>
</feature>
<dbReference type="NCBIfam" id="TIGR00052">
    <property type="entry name" value="nudix-type nucleoside diphosphatase, YffH/AdpP family"/>
    <property type="match status" value="1"/>
</dbReference>
<dbReference type="InterPro" id="IPR015797">
    <property type="entry name" value="NUDIX_hydrolase-like_dom_sf"/>
</dbReference>
<dbReference type="Pfam" id="PF00293">
    <property type="entry name" value="NUDIX"/>
    <property type="match status" value="1"/>
</dbReference>
<dbReference type="GO" id="GO:0019144">
    <property type="term" value="F:ADP-sugar diphosphatase activity"/>
    <property type="evidence" value="ECO:0007669"/>
    <property type="project" value="TreeGrafter"/>
</dbReference>
<dbReference type="GO" id="GO:0047631">
    <property type="term" value="F:ADP-ribose diphosphatase activity"/>
    <property type="evidence" value="ECO:0007669"/>
    <property type="project" value="UniProtKB-EC"/>
</dbReference>
<evidence type="ECO:0000256" key="13">
    <source>
        <dbReference type="PIRSR" id="PIRSR604385-2"/>
    </source>
</evidence>
<comment type="caution">
    <text evidence="15">The sequence shown here is derived from an EMBL/GenBank/DDBJ whole genome shotgun (WGS) entry which is preliminary data.</text>
</comment>
<comment type="catalytic activity">
    <reaction evidence="12">
        <text>ADP-D-ribose + H2O = D-ribose 5-phosphate + AMP + 2 H(+)</text>
        <dbReference type="Rhea" id="RHEA:10412"/>
        <dbReference type="ChEBI" id="CHEBI:15377"/>
        <dbReference type="ChEBI" id="CHEBI:15378"/>
        <dbReference type="ChEBI" id="CHEBI:57967"/>
        <dbReference type="ChEBI" id="CHEBI:78346"/>
        <dbReference type="ChEBI" id="CHEBI:456215"/>
        <dbReference type="EC" id="3.6.1.13"/>
    </reaction>
</comment>
<evidence type="ECO:0000256" key="4">
    <source>
        <dbReference type="ARBA" id="ARBA00013297"/>
    </source>
</evidence>
<dbReference type="GO" id="GO:0006753">
    <property type="term" value="P:nucleoside phosphate metabolic process"/>
    <property type="evidence" value="ECO:0007669"/>
    <property type="project" value="TreeGrafter"/>
</dbReference>
<dbReference type="PROSITE" id="PS51462">
    <property type="entry name" value="NUDIX"/>
    <property type="match status" value="1"/>
</dbReference>
<comment type="function">
    <text evidence="8">Acts on ADP-mannose and ADP-glucose as well as ADP-ribose. Prevents glycogen biosynthesis. The reaction catalyzed by this enzyme is a limiting step of the gluconeogenic process.</text>
</comment>
<comment type="similarity">
    <text evidence="2">Belongs to the Nudix hydrolase family. NudF subfamily.</text>
</comment>
<evidence type="ECO:0000259" key="14">
    <source>
        <dbReference type="PROSITE" id="PS51462"/>
    </source>
</evidence>
<evidence type="ECO:0000313" key="16">
    <source>
        <dbReference type="Proteomes" id="UP000294980"/>
    </source>
</evidence>
<gene>
    <name evidence="15" type="ORF">EV688_11128</name>
</gene>
<evidence type="ECO:0000256" key="7">
    <source>
        <dbReference type="ARBA" id="ARBA00022842"/>
    </source>
</evidence>
<evidence type="ECO:0000256" key="3">
    <source>
        <dbReference type="ARBA" id="ARBA00012453"/>
    </source>
</evidence>
<evidence type="ECO:0000256" key="2">
    <source>
        <dbReference type="ARBA" id="ARBA00007482"/>
    </source>
</evidence>
<evidence type="ECO:0000256" key="5">
    <source>
        <dbReference type="ARBA" id="ARBA00022723"/>
    </source>
</evidence>
<name>A0A4R2KLF1_9GAMM</name>
<dbReference type="RefSeq" id="WP_117318896.1">
    <property type="nucleotide sequence ID" value="NZ_QQSW01000016.1"/>
</dbReference>
<proteinExistence type="inferred from homology"/>
<sequence>MSFRLRFGAADVRILDEQDAFSGHFRVARVTLEHRCFSGGWSAPLTREVFHRGDAVGVLPYEPETDSLILLEQFRPGALRGESSPWMLELVAGIVEAGESDADVVQREAMEEAGCELAELVPVASFFPSAGACSEHVRLFCGRVLRAGAGQVHGLDSEGEDILVHRIPRREALGLLGADRIANGHTLIALQWLALHGDRLRQRWLAAETSGQQTPE</sequence>
<protein>
    <recommendedName>
        <fullName evidence="4">ADP-ribose pyrophosphatase</fullName>
        <ecNumber evidence="3">3.6.1.13</ecNumber>
    </recommendedName>
    <alternativeName>
        <fullName evidence="9">ADP-ribose diphosphatase</fullName>
    </alternativeName>
    <alternativeName>
        <fullName evidence="11">ADP-ribose phosphohydrolase</fullName>
    </alternativeName>
    <alternativeName>
        <fullName evidence="10">Adenosine diphosphoribose pyrophosphatase</fullName>
    </alternativeName>
</protein>
<dbReference type="GO" id="GO:0046872">
    <property type="term" value="F:metal ion binding"/>
    <property type="evidence" value="ECO:0007669"/>
    <property type="project" value="UniProtKB-KW"/>
</dbReference>
<dbReference type="Gene3D" id="3.90.79.10">
    <property type="entry name" value="Nucleoside Triphosphate Pyrophosphohydrolase"/>
    <property type="match status" value="1"/>
</dbReference>
<dbReference type="InterPro" id="IPR004385">
    <property type="entry name" value="NDP_pyrophosphatase"/>
</dbReference>
<dbReference type="OrthoDB" id="5292471at2"/>
<evidence type="ECO:0000256" key="6">
    <source>
        <dbReference type="ARBA" id="ARBA00022801"/>
    </source>
</evidence>
<evidence type="ECO:0000313" key="15">
    <source>
        <dbReference type="EMBL" id="TCO74871.1"/>
    </source>
</evidence>
<dbReference type="EMBL" id="SLWX01000011">
    <property type="protein sequence ID" value="TCO74871.1"/>
    <property type="molecule type" value="Genomic_DNA"/>
</dbReference>
<evidence type="ECO:0000256" key="9">
    <source>
        <dbReference type="ARBA" id="ARBA00030162"/>
    </source>
</evidence>
<dbReference type="CDD" id="cd24155">
    <property type="entry name" value="NUDIX_ADPRase"/>
    <property type="match status" value="1"/>
</dbReference>
<feature type="domain" description="Nudix hydrolase" evidence="14">
    <location>
        <begin position="51"/>
        <end position="194"/>
    </location>
</feature>
<dbReference type="PANTHER" id="PTHR11839">
    <property type="entry name" value="UDP/ADP-SUGAR PYROPHOSPHATASE"/>
    <property type="match status" value="1"/>
</dbReference>
<evidence type="ECO:0000256" key="1">
    <source>
        <dbReference type="ARBA" id="ARBA00001946"/>
    </source>
</evidence>
<dbReference type="SUPFAM" id="SSF55811">
    <property type="entry name" value="Nudix"/>
    <property type="match status" value="1"/>
</dbReference>
<dbReference type="InterPro" id="IPR020084">
    <property type="entry name" value="NUDIX_hydrolase_CS"/>
</dbReference>
<feature type="binding site" evidence="13">
    <location>
        <position position="108"/>
    </location>
    <ligand>
        <name>Mg(2+)</name>
        <dbReference type="ChEBI" id="CHEBI:18420"/>
        <label>1</label>
    </ligand>
</feature>
<dbReference type="EC" id="3.6.1.13" evidence="3"/>
<dbReference type="PANTHER" id="PTHR11839:SF5">
    <property type="entry name" value="ADP-RIBOSE PYROPHOSPHATASE"/>
    <property type="match status" value="1"/>
</dbReference>
<reference evidence="15 16" key="1">
    <citation type="submission" date="2019-03" db="EMBL/GenBank/DDBJ databases">
        <title>Genomic Encyclopedia of Type Strains, Phase IV (KMG-IV): sequencing the most valuable type-strain genomes for metagenomic binning, comparative biology and taxonomic classification.</title>
        <authorList>
            <person name="Goeker M."/>
        </authorList>
    </citation>
    <scope>NUCLEOTIDE SEQUENCE [LARGE SCALE GENOMIC DNA]</scope>
    <source>
        <strain evidence="15 16">DSM 23344</strain>
    </source>
</reference>
<dbReference type="AlphaFoldDB" id="A0A4R2KLF1"/>
<keyword evidence="7 13" id="KW-0460">Magnesium</keyword>
<dbReference type="InterPro" id="IPR000086">
    <property type="entry name" value="NUDIX_hydrolase_dom"/>
</dbReference>
<accession>A0A4R2KLF1</accession>
<comment type="cofactor">
    <cofactor evidence="1 13">
        <name>Mg(2+)</name>
        <dbReference type="ChEBI" id="CHEBI:18420"/>
    </cofactor>
</comment>
<keyword evidence="16" id="KW-1185">Reference proteome</keyword>
<evidence type="ECO:0000256" key="11">
    <source>
        <dbReference type="ARBA" id="ARBA00033056"/>
    </source>
</evidence>
<dbReference type="GO" id="GO:0005829">
    <property type="term" value="C:cytosol"/>
    <property type="evidence" value="ECO:0007669"/>
    <property type="project" value="TreeGrafter"/>
</dbReference>
<keyword evidence="5 13" id="KW-0479">Metal-binding</keyword>
<feature type="binding site" evidence="13">
    <location>
        <position position="92"/>
    </location>
    <ligand>
        <name>Mg(2+)</name>
        <dbReference type="ChEBI" id="CHEBI:18420"/>
        <label>1</label>
    </ligand>
</feature>
<dbReference type="PROSITE" id="PS00893">
    <property type="entry name" value="NUDIX_BOX"/>
    <property type="match status" value="1"/>
</dbReference>
<organism evidence="15 16">
    <name type="scientific">Chromatocurvus halotolerans</name>
    <dbReference type="NCBI Taxonomy" id="1132028"/>
    <lineage>
        <taxon>Bacteria</taxon>
        <taxon>Pseudomonadati</taxon>
        <taxon>Pseudomonadota</taxon>
        <taxon>Gammaproteobacteria</taxon>
        <taxon>Cellvibrionales</taxon>
        <taxon>Halieaceae</taxon>
        <taxon>Chromatocurvus</taxon>
    </lineage>
</organism>
<evidence type="ECO:0000256" key="8">
    <source>
        <dbReference type="ARBA" id="ARBA00025164"/>
    </source>
</evidence>
<dbReference type="Proteomes" id="UP000294980">
    <property type="component" value="Unassembled WGS sequence"/>
</dbReference>